<evidence type="ECO:0000256" key="3">
    <source>
        <dbReference type="SAM" id="SignalP"/>
    </source>
</evidence>
<dbReference type="EMBL" id="FRXO01000003">
    <property type="protein sequence ID" value="SHO64882.1"/>
    <property type="molecule type" value="Genomic_DNA"/>
</dbReference>
<evidence type="ECO:0000259" key="4">
    <source>
        <dbReference type="Pfam" id="PF12697"/>
    </source>
</evidence>
<feature type="domain" description="AB hydrolase-1" evidence="4">
    <location>
        <begin position="102"/>
        <end position="314"/>
    </location>
</feature>
<accession>A0A1M7ZJ87</accession>
<evidence type="ECO:0000313" key="6">
    <source>
        <dbReference type="Proteomes" id="UP000186406"/>
    </source>
</evidence>
<feature type="chain" id="PRO_5012816872" evidence="3">
    <location>
        <begin position="39"/>
        <end position="368"/>
    </location>
</feature>
<keyword evidence="1 5" id="KW-0378">Hydrolase</keyword>
<dbReference type="Gene3D" id="3.40.50.1820">
    <property type="entry name" value="alpha/beta hydrolase"/>
    <property type="match status" value="1"/>
</dbReference>
<keyword evidence="6" id="KW-1185">Reference proteome</keyword>
<dbReference type="SUPFAM" id="SSF53474">
    <property type="entry name" value="alpha/beta-Hydrolases"/>
    <property type="match status" value="1"/>
</dbReference>
<dbReference type="InterPro" id="IPR029058">
    <property type="entry name" value="AB_hydrolase_fold"/>
</dbReference>
<feature type="signal peptide" evidence="3">
    <location>
        <begin position="1"/>
        <end position="38"/>
    </location>
</feature>
<sequence length="368" mass="37682">MPLSSSRSGRRGCRRPSPLPALAAAAAIAIALCSGAKAVPAEPPPGLATLSVPDSGGRPLTVHVWYPAVPGPQPALIADNAALVGFSAVENATPEPGRHPVVMLSHGFGGNWTNQAWLAVRLVAAGAIVAAPDHPGTTTRDMDEAKGRKLWQRPQDISRAIDALLADPRFSPHVDPARIAVVGHSLGGWTALSLAGARLDPERLDADCTGHPELAACRVYASLGAGRDPAERAALAVSRADARLKAAVSLDVGLARGFDPASLAAIRIPVLVLAAGNDTDGIPAQLESGFLAAHLPSVTTTHAAIEGAAHFSFLRECKPGGGALIAADNPDDAVICIDGGSRSRAELHAEIADRIVDFLRGAGILPGS</sequence>
<dbReference type="GO" id="GO:0052689">
    <property type="term" value="F:carboxylic ester hydrolase activity"/>
    <property type="evidence" value="ECO:0007669"/>
    <property type="project" value="UniProtKB-ARBA"/>
</dbReference>
<dbReference type="InterPro" id="IPR016986">
    <property type="entry name" value="UCP031982_abhydr"/>
</dbReference>
<evidence type="ECO:0000256" key="2">
    <source>
        <dbReference type="ARBA" id="ARBA00038115"/>
    </source>
</evidence>
<organism evidence="5 6">
    <name type="scientific">Pseudoxanthobacter soli DSM 19599</name>
    <dbReference type="NCBI Taxonomy" id="1123029"/>
    <lineage>
        <taxon>Bacteria</taxon>
        <taxon>Pseudomonadati</taxon>
        <taxon>Pseudomonadota</taxon>
        <taxon>Alphaproteobacteria</taxon>
        <taxon>Hyphomicrobiales</taxon>
        <taxon>Segnochrobactraceae</taxon>
        <taxon>Pseudoxanthobacter</taxon>
    </lineage>
</organism>
<dbReference type="InterPro" id="IPR050261">
    <property type="entry name" value="FrsA_esterase"/>
</dbReference>
<dbReference type="PIRSF" id="PIRSF031982">
    <property type="entry name" value="UCP031982_abhydr"/>
    <property type="match status" value="1"/>
</dbReference>
<proteinExistence type="inferred from homology"/>
<dbReference type="Pfam" id="PF12697">
    <property type="entry name" value="Abhydrolase_6"/>
    <property type="match status" value="1"/>
</dbReference>
<name>A0A1M7ZJ87_9HYPH</name>
<evidence type="ECO:0000256" key="1">
    <source>
        <dbReference type="ARBA" id="ARBA00022801"/>
    </source>
</evidence>
<dbReference type="PANTHER" id="PTHR22946:SF9">
    <property type="entry name" value="POLYKETIDE TRANSFERASE AF380"/>
    <property type="match status" value="1"/>
</dbReference>
<dbReference type="InterPro" id="IPR000073">
    <property type="entry name" value="AB_hydrolase_1"/>
</dbReference>
<protein>
    <submittedName>
        <fullName evidence="5">Predicted dienelactone hydrolase</fullName>
    </submittedName>
</protein>
<dbReference type="Proteomes" id="UP000186406">
    <property type="component" value="Unassembled WGS sequence"/>
</dbReference>
<dbReference type="AlphaFoldDB" id="A0A1M7ZJ87"/>
<reference evidence="5 6" key="1">
    <citation type="submission" date="2016-12" db="EMBL/GenBank/DDBJ databases">
        <authorList>
            <person name="Song W.-J."/>
            <person name="Kurnit D.M."/>
        </authorList>
    </citation>
    <scope>NUCLEOTIDE SEQUENCE [LARGE SCALE GENOMIC DNA]</scope>
    <source>
        <strain evidence="5 6">DSM 19599</strain>
    </source>
</reference>
<evidence type="ECO:0000313" key="5">
    <source>
        <dbReference type="EMBL" id="SHO64882.1"/>
    </source>
</evidence>
<gene>
    <name evidence="5" type="ORF">SAMN02745172_01895</name>
</gene>
<keyword evidence="3" id="KW-0732">Signal</keyword>
<dbReference type="PANTHER" id="PTHR22946">
    <property type="entry name" value="DIENELACTONE HYDROLASE DOMAIN-CONTAINING PROTEIN-RELATED"/>
    <property type="match status" value="1"/>
</dbReference>
<comment type="similarity">
    <text evidence="2">Belongs to the AB hydrolase superfamily. FUS2 hydrolase family.</text>
</comment>